<name>A0ABW2KPS1_9ACTN</name>
<organism evidence="1 2">
    <name type="scientific">Marinactinospora rubrisoli</name>
    <dbReference type="NCBI Taxonomy" id="2715399"/>
    <lineage>
        <taxon>Bacteria</taxon>
        <taxon>Bacillati</taxon>
        <taxon>Actinomycetota</taxon>
        <taxon>Actinomycetes</taxon>
        <taxon>Streptosporangiales</taxon>
        <taxon>Nocardiopsidaceae</taxon>
        <taxon>Marinactinospora</taxon>
    </lineage>
</organism>
<proteinExistence type="predicted"/>
<accession>A0ABW2KPS1</accession>
<evidence type="ECO:0000313" key="1">
    <source>
        <dbReference type="EMBL" id="MFC7331434.1"/>
    </source>
</evidence>
<gene>
    <name evidence="1" type="ORF">ACFQRF_27190</name>
</gene>
<comment type="caution">
    <text evidence="1">The sequence shown here is derived from an EMBL/GenBank/DDBJ whole genome shotgun (WGS) entry which is preliminary data.</text>
</comment>
<sequence length="96" mass="9650">MSPPTVAVINGRDLDEPGALAVTAVRAPDGRLVVEVRFGAAAVVRLPLGERESGDVARRITAAGERALDLLSYPDKAAAVAACHAADPSGGAPPPA</sequence>
<evidence type="ECO:0000313" key="2">
    <source>
        <dbReference type="Proteomes" id="UP001596540"/>
    </source>
</evidence>
<keyword evidence="2" id="KW-1185">Reference proteome</keyword>
<dbReference type="RefSeq" id="WP_379874271.1">
    <property type="nucleotide sequence ID" value="NZ_JBHTBH010000021.1"/>
</dbReference>
<dbReference type="Proteomes" id="UP001596540">
    <property type="component" value="Unassembled WGS sequence"/>
</dbReference>
<reference evidence="2" key="1">
    <citation type="journal article" date="2019" name="Int. J. Syst. Evol. Microbiol.">
        <title>The Global Catalogue of Microorganisms (GCM) 10K type strain sequencing project: providing services to taxonomists for standard genome sequencing and annotation.</title>
        <authorList>
            <consortium name="The Broad Institute Genomics Platform"/>
            <consortium name="The Broad Institute Genome Sequencing Center for Infectious Disease"/>
            <person name="Wu L."/>
            <person name="Ma J."/>
        </authorList>
    </citation>
    <scope>NUCLEOTIDE SEQUENCE [LARGE SCALE GENOMIC DNA]</scope>
    <source>
        <strain evidence="2">CGMCC 4.7382</strain>
    </source>
</reference>
<dbReference type="EMBL" id="JBHTBH010000021">
    <property type="protein sequence ID" value="MFC7331434.1"/>
    <property type="molecule type" value="Genomic_DNA"/>
</dbReference>
<protein>
    <submittedName>
        <fullName evidence="1">Uncharacterized protein</fullName>
    </submittedName>
</protein>